<proteinExistence type="predicted"/>
<name>A0ABY5YE00_9DEIO</name>
<protein>
    <submittedName>
        <fullName evidence="1">Uncharacterized protein</fullName>
    </submittedName>
</protein>
<evidence type="ECO:0000313" key="1">
    <source>
        <dbReference type="EMBL" id="UWX62941.1"/>
    </source>
</evidence>
<dbReference type="EMBL" id="CP104213">
    <property type="protein sequence ID" value="UWX62941.1"/>
    <property type="molecule type" value="Genomic_DNA"/>
</dbReference>
<dbReference type="Proteomes" id="UP001060261">
    <property type="component" value="Chromosome"/>
</dbReference>
<reference evidence="1" key="1">
    <citation type="submission" date="2022-09" db="EMBL/GenBank/DDBJ databases">
        <title>genome sequence of Deinococcus rubellus.</title>
        <authorList>
            <person name="Srinivasan S."/>
        </authorList>
    </citation>
    <scope>NUCLEOTIDE SEQUENCE</scope>
    <source>
        <strain evidence="1">Ant6</strain>
    </source>
</reference>
<dbReference type="RefSeq" id="WP_260559234.1">
    <property type="nucleotide sequence ID" value="NZ_BAABEC010000184.1"/>
</dbReference>
<gene>
    <name evidence="1" type="ORF">N0D28_09190</name>
</gene>
<keyword evidence="2" id="KW-1185">Reference proteome</keyword>
<sequence>MTDFDALQHAVERSAARRQAETRACEAFLTALYHALRHASGPGLPLNNVTTETVSDPVQSLRPLPLGAWHAAWFRLGLCEVRVRVRRDGADFVGEYGPHGQFQLHLVGEADLLALGRQLMRHLTDLYEAEAQPPRLKN</sequence>
<accession>A0ABY5YE00</accession>
<evidence type="ECO:0000313" key="2">
    <source>
        <dbReference type="Proteomes" id="UP001060261"/>
    </source>
</evidence>
<organism evidence="1 2">
    <name type="scientific">Deinococcus rubellus</name>
    <dbReference type="NCBI Taxonomy" id="1889240"/>
    <lineage>
        <taxon>Bacteria</taxon>
        <taxon>Thermotogati</taxon>
        <taxon>Deinococcota</taxon>
        <taxon>Deinococci</taxon>
        <taxon>Deinococcales</taxon>
        <taxon>Deinococcaceae</taxon>
        <taxon>Deinococcus</taxon>
    </lineage>
</organism>